<dbReference type="InterPro" id="IPR052979">
    <property type="entry name" value="Adenylate-forming_domain"/>
</dbReference>
<feature type="transmembrane region" description="Helical" evidence="1">
    <location>
        <begin position="282"/>
        <end position="299"/>
    </location>
</feature>
<reference evidence="2 3" key="1">
    <citation type="submission" date="2020-08" db="EMBL/GenBank/DDBJ databases">
        <title>Plant Genome Project.</title>
        <authorList>
            <person name="Zhang R.-G."/>
        </authorList>
    </citation>
    <scope>NUCLEOTIDE SEQUENCE [LARGE SCALE GENOMIC DNA]</scope>
    <source>
        <strain evidence="2">WSP0</strain>
        <tissue evidence="2">Leaf</tissue>
    </source>
</reference>
<sequence length="469" mass="51988">MENLKKFSSCRGVAFDIKPHFNPFGITTTPVAATAPTRGSKSYWFPWGSSSKAFTYFNTTLRSLRRSSGHFCDLELEDEDDHEELSRSIKCMEDGHIQQELNQVSISKLPLVESKGEQDQKPNKPKESRLSIIMLDQGLFTVYKRLFVALKVFGRSWVPLRVKTAITSLLQSLGGIHSGCGVSSIAWLMYALGLTLRDRENTSTEIIAVASTILSLLSLSSLVAFSLVRHLHHNIFERTHRFAGWTALALLWAFILLTISYDLKTKSYNGNLCSGLLKSQEVWLTAVITVLIIIPWITVRRVNVNASVPSTHTSIIKFEGGVRPGIFGRISPSPFSEWHAFGIISDGKKEHMMLAGAVGDFTESLVSNPPSHLWVRAVHFAGLPYIANLYDRVLVVATGSGIGVFLSLLLQPCVANICLLWVAKGIEQNFGKEIEEWVSGYPKDKVTIHDTTVLGRPNVSQTSVDAARN</sequence>
<evidence type="ECO:0000256" key="1">
    <source>
        <dbReference type="SAM" id="Phobius"/>
    </source>
</evidence>
<dbReference type="PANTHER" id="PTHR33927">
    <property type="entry name" value="TRANSMEMBRANE PROTEIN"/>
    <property type="match status" value="1"/>
</dbReference>
<name>A0AAV6HRY8_9ERIC</name>
<feature type="transmembrane region" description="Helical" evidence="1">
    <location>
        <begin position="393"/>
        <end position="422"/>
    </location>
</feature>
<keyword evidence="1" id="KW-1133">Transmembrane helix</keyword>
<protein>
    <submittedName>
        <fullName evidence="2">Uncharacterized protein</fullName>
    </submittedName>
</protein>
<gene>
    <name evidence="2" type="ORF">RHGRI_036668</name>
</gene>
<organism evidence="2 3">
    <name type="scientific">Rhododendron griersonianum</name>
    <dbReference type="NCBI Taxonomy" id="479676"/>
    <lineage>
        <taxon>Eukaryota</taxon>
        <taxon>Viridiplantae</taxon>
        <taxon>Streptophyta</taxon>
        <taxon>Embryophyta</taxon>
        <taxon>Tracheophyta</taxon>
        <taxon>Spermatophyta</taxon>
        <taxon>Magnoliopsida</taxon>
        <taxon>eudicotyledons</taxon>
        <taxon>Gunneridae</taxon>
        <taxon>Pentapetalae</taxon>
        <taxon>asterids</taxon>
        <taxon>Ericales</taxon>
        <taxon>Ericaceae</taxon>
        <taxon>Ericoideae</taxon>
        <taxon>Rhodoreae</taxon>
        <taxon>Rhododendron</taxon>
    </lineage>
</organism>
<dbReference type="EMBL" id="JACTNZ010000013">
    <property type="protein sequence ID" value="KAG5515694.1"/>
    <property type="molecule type" value="Genomic_DNA"/>
</dbReference>
<feature type="transmembrane region" description="Helical" evidence="1">
    <location>
        <begin position="242"/>
        <end position="261"/>
    </location>
</feature>
<proteinExistence type="predicted"/>
<keyword evidence="1" id="KW-0812">Transmembrane</keyword>
<accession>A0AAV6HRY8</accession>
<dbReference type="Proteomes" id="UP000823749">
    <property type="component" value="Chromosome 13"/>
</dbReference>
<dbReference type="PANTHER" id="PTHR33927:SF1">
    <property type="entry name" value="TRANSMEMBRANE PROTEIN"/>
    <property type="match status" value="1"/>
</dbReference>
<evidence type="ECO:0000313" key="2">
    <source>
        <dbReference type="EMBL" id="KAG5515694.1"/>
    </source>
</evidence>
<dbReference type="AlphaFoldDB" id="A0AAV6HRY8"/>
<evidence type="ECO:0000313" key="3">
    <source>
        <dbReference type="Proteomes" id="UP000823749"/>
    </source>
</evidence>
<feature type="transmembrane region" description="Helical" evidence="1">
    <location>
        <begin position="173"/>
        <end position="194"/>
    </location>
</feature>
<comment type="caution">
    <text evidence="2">The sequence shown here is derived from an EMBL/GenBank/DDBJ whole genome shotgun (WGS) entry which is preliminary data.</text>
</comment>
<keyword evidence="3" id="KW-1185">Reference proteome</keyword>
<feature type="transmembrane region" description="Helical" evidence="1">
    <location>
        <begin position="206"/>
        <end position="227"/>
    </location>
</feature>
<keyword evidence="1" id="KW-0472">Membrane</keyword>